<evidence type="ECO:0000313" key="5">
    <source>
        <dbReference type="Proteomes" id="UP000321272"/>
    </source>
</evidence>
<keyword evidence="1" id="KW-0812">Transmembrane</keyword>
<dbReference type="SMART" id="SM00327">
    <property type="entry name" value="VWA"/>
    <property type="match status" value="1"/>
</dbReference>
<dbReference type="Gene3D" id="3.40.50.410">
    <property type="entry name" value="von Willebrand factor, type A domain"/>
    <property type="match status" value="1"/>
</dbReference>
<feature type="domain" description="VWFA" evidence="3">
    <location>
        <begin position="53"/>
        <end position="238"/>
    </location>
</feature>
<accession>A0A5B8SU62</accession>
<dbReference type="Proteomes" id="UP000321272">
    <property type="component" value="Chromosome"/>
</dbReference>
<organism evidence="4 5">
    <name type="scientific">Pistricoccus aurantiacus</name>
    <dbReference type="NCBI Taxonomy" id="1883414"/>
    <lineage>
        <taxon>Bacteria</taxon>
        <taxon>Pseudomonadati</taxon>
        <taxon>Pseudomonadota</taxon>
        <taxon>Gammaproteobacteria</taxon>
        <taxon>Oceanospirillales</taxon>
        <taxon>Halomonadaceae</taxon>
        <taxon>Pistricoccus</taxon>
    </lineage>
</organism>
<dbReference type="EMBL" id="CP042382">
    <property type="protein sequence ID" value="QEA39537.1"/>
    <property type="molecule type" value="Genomic_DNA"/>
</dbReference>
<evidence type="ECO:0000259" key="3">
    <source>
        <dbReference type="PROSITE" id="PS50234"/>
    </source>
</evidence>
<sequence length="620" mass="68197">MKTRARLGGLLRPLLWFLCGVMAWSSLAEAESIADPSRENDFAQQAIQESASDLRFIFDVSGSMRHNDPEKLSVSSLELLAALLPAGVRVGIWTFGEDIDNPLPLSRVDEQWRDKARDLEPALSRYQPFTDIEGAIRQAGGVPGAGQRHIILLTDGMIDLSAPAGSKAEGDRRSRQALLNELAPDLANQNVVIHAIAFSDEADLDLVEQLAQRTGGLAVKAQNPDDLLGVFLTIIDRLFPADQVPLQAGRFTIDPQVKNFSALLFHAPEAPAPILVAPDGSRYTRDDHPQEIRWQQEPRFDLISVPSPQVGEWQLEGEIDAGSRIQVESPLMLHTGELPDTLYLGFPVALSAWFEKDAMPDDMQSSNLTVRVMLEDADGNIQVSSSLSEDGGKFTGILPAPTRPGNARLIVDARAEGLRRQRVLAVNVRSPIGASLDSRQQTVELTAQHPRLDSANTRLQARLQGQALPVTERGEKQWRVELPELDPTYRLPLKLLATVELDGQTREIPLPDVLINTEGQVGLDAAGLDDKGLATQALEQEPEPPTTEPPGLVQRAGQIWTDRIEPPVERLTRQLGLDPAVFRPWMLVLVLIGLLVLLVMITIGRQSARRQEPPREEPHV</sequence>
<evidence type="ECO:0000313" key="4">
    <source>
        <dbReference type="EMBL" id="QEA39537.1"/>
    </source>
</evidence>
<dbReference type="KEGG" id="paur:FGL86_10915"/>
<reference evidence="4 5" key="1">
    <citation type="submission" date="2019-06" db="EMBL/GenBank/DDBJ databases">
        <title>Genome analyses of bacteria isolated from kimchi.</title>
        <authorList>
            <person name="Lee S."/>
            <person name="Ahn S."/>
            <person name="Roh S."/>
        </authorList>
    </citation>
    <scope>NUCLEOTIDE SEQUENCE [LARGE SCALE GENOMIC DNA]</scope>
    <source>
        <strain evidence="4 5">CBA4606</strain>
    </source>
</reference>
<gene>
    <name evidence="4" type="ORF">FGL86_10915</name>
</gene>
<dbReference type="AlphaFoldDB" id="A0A5B8SU62"/>
<dbReference type="CDD" id="cd00198">
    <property type="entry name" value="vWFA"/>
    <property type="match status" value="1"/>
</dbReference>
<feature type="chain" id="PRO_5022811400" evidence="2">
    <location>
        <begin position="31"/>
        <end position="620"/>
    </location>
</feature>
<keyword evidence="2" id="KW-0732">Signal</keyword>
<dbReference type="SUPFAM" id="SSF53300">
    <property type="entry name" value="vWA-like"/>
    <property type="match status" value="1"/>
</dbReference>
<feature type="signal peptide" evidence="2">
    <location>
        <begin position="1"/>
        <end position="30"/>
    </location>
</feature>
<keyword evidence="1" id="KW-0472">Membrane</keyword>
<keyword evidence="1" id="KW-1133">Transmembrane helix</keyword>
<evidence type="ECO:0000256" key="2">
    <source>
        <dbReference type="SAM" id="SignalP"/>
    </source>
</evidence>
<keyword evidence="5" id="KW-1185">Reference proteome</keyword>
<protein>
    <submittedName>
        <fullName evidence="4">VWA domain-containing protein</fullName>
    </submittedName>
</protein>
<dbReference type="Pfam" id="PF13519">
    <property type="entry name" value="VWA_2"/>
    <property type="match status" value="1"/>
</dbReference>
<dbReference type="InterPro" id="IPR036465">
    <property type="entry name" value="vWFA_dom_sf"/>
</dbReference>
<feature type="transmembrane region" description="Helical" evidence="1">
    <location>
        <begin position="582"/>
        <end position="603"/>
    </location>
</feature>
<dbReference type="PROSITE" id="PS50234">
    <property type="entry name" value="VWFA"/>
    <property type="match status" value="1"/>
</dbReference>
<name>A0A5B8SU62_9GAMM</name>
<dbReference type="RefSeq" id="WP_147184588.1">
    <property type="nucleotide sequence ID" value="NZ_CP042382.1"/>
</dbReference>
<dbReference type="InterPro" id="IPR002035">
    <property type="entry name" value="VWF_A"/>
</dbReference>
<proteinExistence type="predicted"/>
<evidence type="ECO:0000256" key="1">
    <source>
        <dbReference type="SAM" id="Phobius"/>
    </source>
</evidence>
<dbReference type="OrthoDB" id="798937at2"/>